<organism evidence="1">
    <name type="scientific">marine sediment metagenome</name>
    <dbReference type="NCBI Taxonomy" id="412755"/>
    <lineage>
        <taxon>unclassified sequences</taxon>
        <taxon>metagenomes</taxon>
        <taxon>ecological metagenomes</taxon>
    </lineage>
</organism>
<sequence>MENYFMINGKKIPMSQETADNISSAKEDEGNSLKEVLRKLPKEGYFMNGNNFILPHTGDYPRCTSRGHLSNGNVLNTRKRCEQLQAIITMMNVADALNGEDDYYRAFGTTWTIGCYGNIRADLNGCGVYVLVTSFRSKPVYFKTKELAERAIKVLGKDLIRKAYGQ</sequence>
<dbReference type="EMBL" id="LAZR01005646">
    <property type="protein sequence ID" value="KKM98240.1"/>
    <property type="molecule type" value="Genomic_DNA"/>
</dbReference>
<accession>A0A0F9PB80</accession>
<name>A0A0F9PB80_9ZZZZ</name>
<evidence type="ECO:0000313" key="1">
    <source>
        <dbReference type="EMBL" id="KKM98240.1"/>
    </source>
</evidence>
<gene>
    <name evidence="1" type="ORF">LCGC14_1159910</name>
</gene>
<comment type="caution">
    <text evidence="1">The sequence shown here is derived from an EMBL/GenBank/DDBJ whole genome shotgun (WGS) entry which is preliminary data.</text>
</comment>
<reference evidence="1" key="1">
    <citation type="journal article" date="2015" name="Nature">
        <title>Complex archaea that bridge the gap between prokaryotes and eukaryotes.</title>
        <authorList>
            <person name="Spang A."/>
            <person name="Saw J.H."/>
            <person name="Jorgensen S.L."/>
            <person name="Zaremba-Niedzwiedzka K."/>
            <person name="Martijn J."/>
            <person name="Lind A.E."/>
            <person name="van Eijk R."/>
            <person name="Schleper C."/>
            <person name="Guy L."/>
            <person name="Ettema T.J."/>
        </authorList>
    </citation>
    <scope>NUCLEOTIDE SEQUENCE</scope>
</reference>
<dbReference type="AlphaFoldDB" id="A0A0F9PB80"/>
<protein>
    <submittedName>
        <fullName evidence="1">Uncharacterized protein</fullName>
    </submittedName>
</protein>
<proteinExistence type="predicted"/>